<sequence>MSEQLSKFRIKQGRKIFDAYNGINSFSFALVTGNTITLYAMALNASSTVIGLLTAFMYMCYFSLPLGKLIIRRFTIVQTFCYTWFLRNFSLLPILAVPYFYFAGNKEASLFMLLLAVALFNFFRGAGIISNNPVIGLLSPGKDRNSYIVRISLTNNGATLIAIIFLTIYLRIASQHGINLISTYNITAIIGIITGFAASALLLKLPDPEFEEKQRLIQNAKAEGKSKKEIRKLKFSKTEEGAGSFFSNIKEAFGEKNFRIYILSFFIIQFGISLARPFIIVYGKAVYSVPDNLVIILSLASTMGSLLVGLLMRLLIDRMGAKPMYIIFTALSAAAIIPAIIAPAQGLWTASFIFLILFSMFISMGFTAQIDAAQAYFFGIIPNKAVIDLSMLYFIVLGITGAAGSILGGQLLDVFSANGFSNLISYRFFFLIILACIGLGMLFQSRLLNLGGRHVKETLAVIFSPRDMKALNLLYKLNTNENLKTEEKILQELTAVASTEAADKLNQYLHSPRFSIRYSALQALKNLNRLSSQNKESLLEELQNGEFTTAALAAKILAHFKVYQAVPLLRTALESRDYLLAGEAMLALAELNDTASQFKISQIISNTENPNLLLSGIGAMEIYHSITSIPLILDILRREALPAHIEDEAYLVLASLMKIEEGFYYVYNRFKNESKATAAILSDVLDEAFAKRKQQDIELRKLLADFSSDANFDSEFIKRILNFGHNALGVNTALLASVVMDIELVTNKTFRFFLCYWAACIFQNPKLAEN</sequence>
<keyword evidence="2 4" id="KW-1133">Transmembrane helix</keyword>
<evidence type="ECO:0000256" key="3">
    <source>
        <dbReference type="ARBA" id="ARBA00023136"/>
    </source>
</evidence>
<keyword evidence="1 4" id="KW-0812">Transmembrane</keyword>
<dbReference type="Gene3D" id="1.25.10.10">
    <property type="entry name" value="Leucine-rich Repeat Variant"/>
    <property type="match status" value="1"/>
</dbReference>
<accession>A0A7S6WQ92</accession>
<feature type="transmembrane region" description="Helical" evidence="4">
    <location>
        <begin position="347"/>
        <end position="370"/>
    </location>
</feature>
<dbReference type="InterPro" id="IPR016024">
    <property type="entry name" value="ARM-type_fold"/>
</dbReference>
<evidence type="ECO:0000313" key="6">
    <source>
        <dbReference type="Proteomes" id="UP000593915"/>
    </source>
</evidence>
<feature type="transmembrane region" description="Helical" evidence="4">
    <location>
        <begin position="424"/>
        <end position="443"/>
    </location>
</feature>
<feature type="transmembrane region" description="Helical" evidence="4">
    <location>
        <begin position="323"/>
        <end position="341"/>
    </location>
</feature>
<feature type="transmembrane region" description="Helical" evidence="4">
    <location>
        <begin position="79"/>
        <end position="102"/>
    </location>
</feature>
<dbReference type="Pfam" id="PF07690">
    <property type="entry name" value="MFS_1"/>
    <property type="match status" value="1"/>
</dbReference>
<evidence type="ECO:0000256" key="4">
    <source>
        <dbReference type="SAM" id="Phobius"/>
    </source>
</evidence>
<feature type="transmembrane region" description="Helical" evidence="4">
    <location>
        <begin position="48"/>
        <end position="67"/>
    </location>
</feature>
<proteinExistence type="predicted"/>
<keyword evidence="3 4" id="KW-0472">Membrane</keyword>
<dbReference type="InterPro" id="IPR011989">
    <property type="entry name" value="ARM-like"/>
</dbReference>
<dbReference type="InterPro" id="IPR036259">
    <property type="entry name" value="MFS_trans_sf"/>
</dbReference>
<gene>
    <name evidence="5" type="ORF">IFE08_13265</name>
</gene>
<dbReference type="AlphaFoldDB" id="A0A7S6WQ92"/>
<evidence type="ECO:0000256" key="1">
    <source>
        <dbReference type="ARBA" id="ARBA00022692"/>
    </source>
</evidence>
<feature type="transmembrane region" description="Helical" evidence="4">
    <location>
        <begin position="391"/>
        <end position="412"/>
    </location>
</feature>
<organism evidence="5 6">
    <name type="scientific">Treponema pedis</name>
    <dbReference type="NCBI Taxonomy" id="409322"/>
    <lineage>
        <taxon>Bacteria</taxon>
        <taxon>Pseudomonadati</taxon>
        <taxon>Spirochaetota</taxon>
        <taxon>Spirochaetia</taxon>
        <taxon>Spirochaetales</taxon>
        <taxon>Treponemataceae</taxon>
        <taxon>Treponema</taxon>
    </lineage>
</organism>
<feature type="transmembrane region" description="Helical" evidence="4">
    <location>
        <begin position="108"/>
        <end position="126"/>
    </location>
</feature>
<feature type="transmembrane region" description="Helical" evidence="4">
    <location>
        <begin position="260"/>
        <end position="282"/>
    </location>
</feature>
<feature type="transmembrane region" description="Helical" evidence="4">
    <location>
        <begin position="147"/>
        <end position="172"/>
    </location>
</feature>
<dbReference type="PANTHER" id="PTHR23526">
    <property type="entry name" value="INTEGRAL MEMBRANE TRANSPORT PROTEIN-RELATED"/>
    <property type="match status" value="1"/>
</dbReference>
<reference evidence="5 6" key="1">
    <citation type="submission" date="2020-09" db="EMBL/GenBank/DDBJ databases">
        <title>Characterization of Treponema spp. from bovine digital dermatitis in Korea.</title>
        <authorList>
            <person name="Espiritu H.M."/>
            <person name="Cho Y.I."/>
            <person name="Mamuad L."/>
        </authorList>
    </citation>
    <scope>NUCLEOTIDE SEQUENCE [LARGE SCALE GENOMIC DNA]</scope>
    <source>
        <strain evidence="5 6">KS1</strain>
    </source>
</reference>
<dbReference type="PANTHER" id="PTHR23526:SF1">
    <property type="entry name" value="MAJOR FACILITATOR SUPERFAMILY MFS_1"/>
    <property type="match status" value="1"/>
</dbReference>
<protein>
    <submittedName>
        <fullName evidence="5">MFS transporter</fullName>
    </submittedName>
</protein>
<dbReference type="InterPro" id="IPR052528">
    <property type="entry name" value="Sugar_transport-like"/>
</dbReference>
<dbReference type="Gene3D" id="1.20.1250.20">
    <property type="entry name" value="MFS general substrate transporter like domains"/>
    <property type="match status" value="1"/>
</dbReference>
<feature type="transmembrane region" description="Helical" evidence="4">
    <location>
        <begin position="21"/>
        <end position="42"/>
    </location>
</feature>
<dbReference type="GO" id="GO:0022857">
    <property type="term" value="F:transmembrane transporter activity"/>
    <property type="evidence" value="ECO:0007669"/>
    <property type="project" value="InterPro"/>
</dbReference>
<evidence type="ECO:0000313" key="5">
    <source>
        <dbReference type="EMBL" id="QOW60737.1"/>
    </source>
</evidence>
<dbReference type="SUPFAM" id="SSF103473">
    <property type="entry name" value="MFS general substrate transporter"/>
    <property type="match status" value="1"/>
</dbReference>
<feature type="transmembrane region" description="Helical" evidence="4">
    <location>
        <begin position="294"/>
        <end position="316"/>
    </location>
</feature>
<dbReference type="SUPFAM" id="SSF48371">
    <property type="entry name" value="ARM repeat"/>
    <property type="match status" value="1"/>
</dbReference>
<feature type="transmembrane region" description="Helical" evidence="4">
    <location>
        <begin position="184"/>
        <end position="205"/>
    </location>
</feature>
<name>A0A7S6WQ92_9SPIR</name>
<dbReference type="InterPro" id="IPR011701">
    <property type="entry name" value="MFS"/>
</dbReference>
<evidence type="ECO:0000256" key="2">
    <source>
        <dbReference type="ARBA" id="ARBA00022989"/>
    </source>
</evidence>
<dbReference type="RefSeq" id="WP_024466766.1">
    <property type="nucleotide sequence ID" value="NZ_CP061839.1"/>
</dbReference>
<dbReference type="EMBL" id="CP061839">
    <property type="protein sequence ID" value="QOW60737.1"/>
    <property type="molecule type" value="Genomic_DNA"/>
</dbReference>
<dbReference type="Proteomes" id="UP000593915">
    <property type="component" value="Chromosome"/>
</dbReference>